<dbReference type="HOGENOM" id="CLU_3308452_0_0_9"/>
<evidence type="ECO:0000313" key="3">
    <source>
        <dbReference type="Proteomes" id="UP000005104"/>
    </source>
</evidence>
<gene>
    <name evidence="2" type="ORF">DesyoDRAFT_1241</name>
</gene>
<keyword evidence="1" id="KW-0472">Membrane</keyword>
<feature type="transmembrane region" description="Helical" evidence="1">
    <location>
        <begin position="15"/>
        <end position="35"/>
    </location>
</feature>
<evidence type="ECO:0000256" key="1">
    <source>
        <dbReference type="SAM" id="Phobius"/>
    </source>
</evidence>
<keyword evidence="1" id="KW-0812">Transmembrane</keyword>
<dbReference type="AlphaFoldDB" id="H5XTF0"/>
<dbReference type="EMBL" id="CM001441">
    <property type="protein sequence ID" value="EHQ88409.1"/>
    <property type="molecule type" value="Genomic_DNA"/>
</dbReference>
<sequence>MFKSRVWQDLIKPTIWAYVIACMIPASIAVTYYLYDRFF</sequence>
<organism evidence="2 3">
    <name type="scientific">Desulfosporosinus youngiae DSM 17734</name>
    <dbReference type="NCBI Taxonomy" id="768710"/>
    <lineage>
        <taxon>Bacteria</taxon>
        <taxon>Bacillati</taxon>
        <taxon>Bacillota</taxon>
        <taxon>Clostridia</taxon>
        <taxon>Eubacteriales</taxon>
        <taxon>Desulfitobacteriaceae</taxon>
        <taxon>Desulfosporosinus</taxon>
    </lineage>
</organism>
<evidence type="ECO:0000313" key="2">
    <source>
        <dbReference type="EMBL" id="EHQ88409.1"/>
    </source>
</evidence>
<proteinExistence type="predicted"/>
<protein>
    <submittedName>
        <fullName evidence="2">Uncharacterized protein</fullName>
    </submittedName>
</protein>
<accession>H5XTF0</accession>
<keyword evidence="1" id="KW-1133">Transmembrane helix</keyword>
<keyword evidence="3" id="KW-1185">Reference proteome</keyword>
<reference evidence="2 3" key="1">
    <citation type="submission" date="2011-11" db="EMBL/GenBank/DDBJ databases">
        <title>The Noncontiguous Finished genome of Desulfosporosinus youngiae DSM 17734.</title>
        <authorList>
            <consortium name="US DOE Joint Genome Institute (JGI-PGF)"/>
            <person name="Lucas S."/>
            <person name="Han J."/>
            <person name="Lapidus A."/>
            <person name="Cheng J.-F."/>
            <person name="Goodwin L."/>
            <person name="Pitluck S."/>
            <person name="Peters L."/>
            <person name="Ovchinnikova G."/>
            <person name="Lu M."/>
            <person name="Land M.L."/>
            <person name="Hauser L."/>
            <person name="Pester M."/>
            <person name="Spring S."/>
            <person name="Ollivier B."/>
            <person name="Rattei T."/>
            <person name="Klenk H.-P."/>
            <person name="Wagner M."/>
            <person name="Loy A."/>
            <person name="Woyke T.J."/>
        </authorList>
    </citation>
    <scope>NUCLEOTIDE SEQUENCE [LARGE SCALE GENOMIC DNA]</scope>
    <source>
        <strain evidence="2 3">DSM 17734</strain>
    </source>
</reference>
<dbReference type="Proteomes" id="UP000005104">
    <property type="component" value="Chromosome"/>
</dbReference>
<name>H5XTF0_9FIRM</name>